<keyword evidence="1" id="KW-0732">Signal</keyword>
<feature type="chain" id="PRO_5011762508" evidence="1">
    <location>
        <begin position="20"/>
        <end position="134"/>
    </location>
</feature>
<keyword evidence="3" id="KW-1185">Reference proteome</keyword>
<dbReference type="RefSeq" id="WP_090476568.1">
    <property type="nucleotide sequence ID" value="NZ_FOWZ01000001.1"/>
</dbReference>
<proteinExistence type="predicted"/>
<dbReference type="EMBL" id="FOWZ01000001">
    <property type="protein sequence ID" value="SFO84609.1"/>
    <property type="molecule type" value="Genomic_DNA"/>
</dbReference>
<name>A0A1I5KHR7_9SPHN</name>
<reference evidence="3" key="1">
    <citation type="submission" date="2016-10" db="EMBL/GenBank/DDBJ databases">
        <authorList>
            <person name="Varghese N."/>
            <person name="Submissions S."/>
        </authorList>
    </citation>
    <scope>NUCLEOTIDE SEQUENCE [LARGE SCALE GENOMIC DNA]</scope>
    <source>
        <strain evidence="3">CGMCC 1.7715</strain>
    </source>
</reference>
<dbReference type="OrthoDB" id="7582310at2"/>
<evidence type="ECO:0000256" key="1">
    <source>
        <dbReference type="SAM" id="SignalP"/>
    </source>
</evidence>
<evidence type="ECO:0000313" key="3">
    <source>
        <dbReference type="Proteomes" id="UP000199331"/>
    </source>
</evidence>
<dbReference type="Proteomes" id="UP000199331">
    <property type="component" value="Unassembled WGS sequence"/>
</dbReference>
<accession>A0A1I5KHR7</accession>
<dbReference type="STRING" id="604088.SAMN04488060_0245"/>
<evidence type="ECO:0000313" key="2">
    <source>
        <dbReference type="EMBL" id="SFO84609.1"/>
    </source>
</evidence>
<sequence length="134" mass="14234">MKIILPAIAAAMLAAPAIAQDSAPADTPAPVITMELVDLPIEQQTALRCGVAVAIATEAQRAGNADGKDWPDLLENERGREFFVRTMAKLMDDTGIAREGIALRGRKEAEKLAQDGQLDAVMPACLLMMQASGF</sequence>
<gene>
    <name evidence="2" type="ORF">SAMN04488060_0245</name>
</gene>
<dbReference type="AlphaFoldDB" id="A0A1I5KHR7"/>
<protein>
    <submittedName>
        <fullName evidence="2">Uncharacterized protein</fullName>
    </submittedName>
</protein>
<organism evidence="2 3">
    <name type="scientific">Qipengyuania nanhaisediminis</name>
    <dbReference type="NCBI Taxonomy" id="604088"/>
    <lineage>
        <taxon>Bacteria</taxon>
        <taxon>Pseudomonadati</taxon>
        <taxon>Pseudomonadota</taxon>
        <taxon>Alphaproteobacteria</taxon>
        <taxon>Sphingomonadales</taxon>
        <taxon>Erythrobacteraceae</taxon>
        <taxon>Qipengyuania</taxon>
    </lineage>
</organism>
<feature type="signal peptide" evidence="1">
    <location>
        <begin position="1"/>
        <end position="19"/>
    </location>
</feature>